<dbReference type="InterPro" id="IPR027546">
    <property type="entry name" value="Sirtuin_class_III"/>
</dbReference>
<evidence type="ECO:0000313" key="6">
    <source>
        <dbReference type="EMBL" id="SEC17762.1"/>
    </source>
</evidence>
<feature type="binding site" evidence="3 4">
    <location>
        <position position="173"/>
    </location>
    <ligand>
        <name>Zn(2+)</name>
        <dbReference type="ChEBI" id="CHEBI:29105"/>
    </ligand>
</feature>
<evidence type="ECO:0000313" key="7">
    <source>
        <dbReference type="Proteomes" id="UP000182241"/>
    </source>
</evidence>
<keyword evidence="2 3" id="KW-0520">NAD</keyword>
<dbReference type="Gene3D" id="3.40.50.1220">
    <property type="entry name" value="TPP-binding domain"/>
    <property type="match status" value="1"/>
</dbReference>
<dbReference type="Proteomes" id="UP000182241">
    <property type="component" value="Unassembled WGS sequence"/>
</dbReference>
<feature type="binding site" evidence="3 4">
    <location>
        <position position="142"/>
    </location>
    <ligand>
        <name>Zn(2+)</name>
        <dbReference type="ChEBI" id="CHEBI:29105"/>
    </ligand>
</feature>
<dbReference type="STRING" id="57704.SAMN04489793_1722"/>
<dbReference type="SUPFAM" id="SSF52467">
    <property type="entry name" value="DHS-like NAD/FAD-binding domain"/>
    <property type="match status" value="1"/>
</dbReference>
<reference evidence="7" key="1">
    <citation type="submission" date="2016-10" db="EMBL/GenBank/DDBJ databases">
        <authorList>
            <person name="Varghese N."/>
            <person name="Submissions S."/>
        </authorList>
    </citation>
    <scope>NUCLEOTIDE SEQUENCE [LARGE SCALE GENOMIC DNA]</scope>
    <source>
        <strain evidence="7">DSM 44234</strain>
    </source>
</reference>
<dbReference type="GO" id="GO:0017136">
    <property type="term" value="F:histone deacetylase activity, NAD-dependent"/>
    <property type="evidence" value="ECO:0007669"/>
    <property type="project" value="TreeGrafter"/>
</dbReference>
<dbReference type="CDD" id="cd01412">
    <property type="entry name" value="SIRT5_Af1_CobB"/>
    <property type="match status" value="1"/>
</dbReference>
<dbReference type="Pfam" id="PF02146">
    <property type="entry name" value="SIR2"/>
    <property type="match status" value="1"/>
</dbReference>
<feature type="binding site" evidence="3">
    <location>
        <position position="254"/>
    </location>
    <ligand>
        <name>NAD(+)</name>
        <dbReference type="ChEBI" id="CHEBI:57540"/>
    </ligand>
</feature>
<evidence type="ECO:0000256" key="2">
    <source>
        <dbReference type="ARBA" id="ARBA00023027"/>
    </source>
</evidence>
<accession>A0A1H4QE46</accession>
<keyword evidence="3" id="KW-0963">Cytoplasm</keyword>
<comment type="cofactor">
    <cofactor evidence="3">
        <name>Zn(2+)</name>
        <dbReference type="ChEBI" id="CHEBI:29105"/>
    </cofactor>
    <text evidence="3">Binds 1 zinc ion per subunit.</text>
</comment>
<feature type="active site" description="Proton acceptor" evidence="3 4">
    <location>
        <position position="131"/>
    </location>
</feature>
<feature type="binding site" evidence="3">
    <location>
        <position position="83"/>
    </location>
    <ligand>
        <name>substrate</name>
    </ligand>
</feature>
<dbReference type="InterPro" id="IPR050134">
    <property type="entry name" value="NAD-dep_sirtuin_deacylases"/>
</dbReference>
<keyword evidence="7" id="KW-1185">Reference proteome</keyword>
<comment type="catalytic activity">
    <reaction evidence="3">
        <text>N(6)-acetyl-L-lysyl-[protein] + NAD(+) + H2O = 2''-O-acetyl-ADP-D-ribose + nicotinamide + L-lysyl-[protein]</text>
        <dbReference type="Rhea" id="RHEA:43636"/>
        <dbReference type="Rhea" id="RHEA-COMP:9752"/>
        <dbReference type="Rhea" id="RHEA-COMP:10731"/>
        <dbReference type="ChEBI" id="CHEBI:15377"/>
        <dbReference type="ChEBI" id="CHEBI:17154"/>
        <dbReference type="ChEBI" id="CHEBI:29969"/>
        <dbReference type="ChEBI" id="CHEBI:57540"/>
        <dbReference type="ChEBI" id="CHEBI:61930"/>
        <dbReference type="ChEBI" id="CHEBI:83767"/>
        <dbReference type="EC" id="2.3.1.286"/>
    </reaction>
</comment>
<comment type="domain">
    <text evidence="3">2 residues (Tyr-80 and Arg-83) present in a large hydrophobic pocket are probably involved in substrate specificity. They are important for desuccinylation activity, but dispensable for deacetylation activity.</text>
</comment>
<comment type="subcellular location">
    <subcellularLocation>
        <location evidence="3">Cytoplasm</location>
    </subcellularLocation>
</comment>
<feature type="domain" description="Deacetylase sirtuin-type" evidence="5">
    <location>
        <begin position="11"/>
        <end position="272"/>
    </location>
</feature>
<evidence type="ECO:0000256" key="1">
    <source>
        <dbReference type="ARBA" id="ARBA00022679"/>
    </source>
</evidence>
<dbReference type="InterPro" id="IPR026590">
    <property type="entry name" value="Ssirtuin_cat_dom"/>
</dbReference>
<keyword evidence="3 4" id="KW-0479">Metal-binding</keyword>
<feature type="binding site" evidence="3 4">
    <location>
        <position position="139"/>
    </location>
    <ligand>
        <name>Zn(2+)</name>
        <dbReference type="ChEBI" id="CHEBI:29105"/>
    </ligand>
</feature>
<dbReference type="InterPro" id="IPR029035">
    <property type="entry name" value="DHS-like_NAD/FAD-binding_dom"/>
</dbReference>
<keyword evidence="3 4" id="KW-0862">Zinc</keyword>
<comment type="caution">
    <text evidence="3">Lacks conserved residue(s) required for the propagation of feature annotation.</text>
</comment>
<keyword evidence="1" id="KW-0808">Transferase</keyword>
<dbReference type="PANTHER" id="PTHR11085">
    <property type="entry name" value="NAD-DEPENDENT PROTEIN DEACYLASE SIRTUIN-5, MITOCHONDRIAL-RELATED"/>
    <property type="match status" value="1"/>
</dbReference>
<dbReference type="GO" id="GO:0070403">
    <property type="term" value="F:NAD+ binding"/>
    <property type="evidence" value="ECO:0007669"/>
    <property type="project" value="UniProtKB-UniRule"/>
</dbReference>
<feature type="binding site" evidence="3 4">
    <location>
        <position position="170"/>
    </location>
    <ligand>
        <name>Zn(2+)</name>
        <dbReference type="ChEBI" id="CHEBI:29105"/>
    </ligand>
</feature>
<comment type="catalytic activity">
    <reaction evidence="3">
        <text>N(6)-succinyl-L-lysyl-[protein] + NAD(+) + H2O = 2''-O-succinyl-ADP-D-ribose + nicotinamide + L-lysyl-[protein]</text>
        <dbReference type="Rhea" id="RHEA:47668"/>
        <dbReference type="Rhea" id="RHEA-COMP:9752"/>
        <dbReference type="Rhea" id="RHEA-COMP:11877"/>
        <dbReference type="ChEBI" id="CHEBI:15377"/>
        <dbReference type="ChEBI" id="CHEBI:17154"/>
        <dbReference type="ChEBI" id="CHEBI:29969"/>
        <dbReference type="ChEBI" id="CHEBI:57540"/>
        <dbReference type="ChEBI" id="CHEBI:87830"/>
        <dbReference type="ChEBI" id="CHEBI:87832"/>
    </reaction>
</comment>
<gene>
    <name evidence="3" type="primary">cobB</name>
    <name evidence="6" type="ORF">SAMN04489793_1722</name>
</gene>
<protein>
    <recommendedName>
        <fullName evidence="3">NAD-dependent protein deacylase</fullName>
        <ecNumber evidence="3">2.3.1.286</ecNumber>
    </recommendedName>
    <alternativeName>
        <fullName evidence="3">Regulatory protein SIR2 homolog</fullName>
    </alternativeName>
</protein>
<evidence type="ECO:0000259" key="5">
    <source>
        <dbReference type="PROSITE" id="PS50305"/>
    </source>
</evidence>
<feature type="binding site" evidence="3">
    <location>
        <begin position="236"/>
        <end position="238"/>
    </location>
    <ligand>
        <name>NAD(+)</name>
        <dbReference type="ChEBI" id="CHEBI:57540"/>
    </ligand>
</feature>
<dbReference type="InterPro" id="IPR026591">
    <property type="entry name" value="Sirtuin_cat_small_dom_sf"/>
</dbReference>
<dbReference type="AlphaFoldDB" id="A0A1H4QE46"/>
<feature type="binding site" evidence="3">
    <location>
        <begin position="210"/>
        <end position="212"/>
    </location>
    <ligand>
        <name>NAD(+)</name>
        <dbReference type="ChEBI" id="CHEBI:57540"/>
    </ligand>
</feature>
<dbReference type="InterPro" id="IPR003000">
    <property type="entry name" value="Sirtuin"/>
</dbReference>
<dbReference type="EMBL" id="FNSA01000003">
    <property type="protein sequence ID" value="SEC17762.1"/>
    <property type="molecule type" value="Genomic_DNA"/>
</dbReference>
<name>A0A1H4QE46_TSUTY</name>
<evidence type="ECO:0000256" key="3">
    <source>
        <dbReference type="HAMAP-Rule" id="MF_01121"/>
    </source>
</evidence>
<dbReference type="EC" id="2.3.1.286" evidence="3"/>
<dbReference type="PROSITE" id="PS50305">
    <property type="entry name" value="SIRTUIN"/>
    <property type="match status" value="1"/>
</dbReference>
<dbReference type="Gene3D" id="3.30.1600.10">
    <property type="entry name" value="SIR2/SIRT2 'Small Domain"/>
    <property type="match status" value="1"/>
</dbReference>
<feature type="binding site" evidence="3">
    <location>
        <position position="80"/>
    </location>
    <ligand>
        <name>substrate</name>
    </ligand>
</feature>
<dbReference type="GO" id="GO:0036055">
    <property type="term" value="F:protein-succinyllysine desuccinylase activity"/>
    <property type="evidence" value="ECO:0007669"/>
    <property type="project" value="UniProtKB-UniRule"/>
</dbReference>
<comment type="function">
    <text evidence="3">NAD-dependent lysine deacetylase and desuccinylase that specifically removes acetyl and succinyl groups on target proteins. Modulates the activities of several proteins which are inactive in their acylated form.</text>
</comment>
<comment type="similarity">
    <text evidence="3">Belongs to the sirtuin family. Class III subfamily.</text>
</comment>
<dbReference type="GO" id="GO:0036054">
    <property type="term" value="F:protein-malonyllysine demalonylase activity"/>
    <property type="evidence" value="ECO:0007669"/>
    <property type="project" value="InterPro"/>
</dbReference>
<dbReference type="GO" id="GO:0005737">
    <property type="term" value="C:cytoplasm"/>
    <property type="evidence" value="ECO:0007669"/>
    <property type="project" value="UniProtKB-SubCell"/>
</dbReference>
<dbReference type="GO" id="GO:0008270">
    <property type="term" value="F:zinc ion binding"/>
    <property type="evidence" value="ECO:0007669"/>
    <property type="project" value="UniProtKB-UniRule"/>
</dbReference>
<feature type="binding site" evidence="3">
    <location>
        <begin position="113"/>
        <end position="116"/>
    </location>
    <ligand>
        <name>NAD(+)</name>
        <dbReference type="ChEBI" id="CHEBI:57540"/>
    </ligand>
</feature>
<dbReference type="NCBIfam" id="NF001753">
    <property type="entry name" value="PRK00481.1-3"/>
    <property type="match status" value="1"/>
</dbReference>
<dbReference type="PANTHER" id="PTHR11085:SF4">
    <property type="entry name" value="NAD-DEPENDENT PROTEIN DEACYLASE"/>
    <property type="match status" value="1"/>
</dbReference>
<dbReference type="RefSeq" id="WP_082791531.1">
    <property type="nucleotide sequence ID" value="NZ_FNSA01000003.1"/>
</dbReference>
<proteinExistence type="inferred from homology"/>
<organism evidence="6 7">
    <name type="scientific">Tsukamurella tyrosinosolvens</name>
    <dbReference type="NCBI Taxonomy" id="57704"/>
    <lineage>
        <taxon>Bacteria</taxon>
        <taxon>Bacillati</taxon>
        <taxon>Actinomycetota</taxon>
        <taxon>Actinomycetes</taxon>
        <taxon>Mycobacteriales</taxon>
        <taxon>Tsukamurellaceae</taxon>
        <taxon>Tsukamurella</taxon>
    </lineage>
</organism>
<dbReference type="HAMAP" id="MF_01121">
    <property type="entry name" value="Sirtuin_ClassIII"/>
    <property type="match status" value="1"/>
</dbReference>
<dbReference type="OrthoDB" id="9800582at2"/>
<sequence>MQPGMHPSDRPAAVPVPAAVAELVRSAESIAVLTGAGMSRESGIATFREAQVGLWEQYDPEEIASVDGWNRDNALVWGWYQWRAHVARQADPNDGHIALAELASHRTVSIVTQNVDDLHERAGSRVISHLHGSLFSPRCEHCGTPYLGTDAFLPDDADVSPQLRATPPTCMHCLSLVRPGIVWFGEALPMDAWSRAEAAVVMADVVLVIGTSGIVYPAARLPETALAAGIPVIEINPEATPLSAAASYHWQGTAATTLPALVAAINAGAARP</sequence>
<evidence type="ECO:0000256" key="4">
    <source>
        <dbReference type="PROSITE-ProRule" id="PRU00236"/>
    </source>
</evidence>